<keyword evidence="1" id="KW-0472">Membrane</keyword>
<organism evidence="2 3">
    <name type="scientific">Trifolium medium</name>
    <dbReference type="NCBI Taxonomy" id="97028"/>
    <lineage>
        <taxon>Eukaryota</taxon>
        <taxon>Viridiplantae</taxon>
        <taxon>Streptophyta</taxon>
        <taxon>Embryophyta</taxon>
        <taxon>Tracheophyta</taxon>
        <taxon>Spermatophyta</taxon>
        <taxon>Magnoliopsida</taxon>
        <taxon>eudicotyledons</taxon>
        <taxon>Gunneridae</taxon>
        <taxon>Pentapetalae</taxon>
        <taxon>rosids</taxon>
        <taxon>fabids</taxon>
        <taxon>Fabales</taxon>
        <taxon>Fabaceae</taxon>
        <taxon>Papilionoideae</taxon>
        <taxon>50 kb inversion clade</taxon>
        <taxon>NPAAA clade</taxon>
        <taxon>Hologalegina</taxon>
        <taxon>IRL clade</taxon>
        <taxon>Trifolieae</taxon>
        <taxon>Trifolium</taxon>
    </lineage>
</organism>
<keyword evidence="1" id="KW-0812">Transmembrane</keyword>
<protein>
    <submittedName>
        <fullName evidence="2">Uncharacterized protein</fullName>
    </submittedName>
</protein>
<evidence type="ECO:0000313" key="3">
    <source>
        <dbReference type="Proteomes" id="UP000265520"/>
    </source>
</evidence>
<evidence type="ECO:0000313" key="2">
    <source>
        <dbReference type="EMBL" id="MCI51159.1"/>
    </source>
</evidence>
<evidence type="ECO:0000256" key="1">
    <source>
        <dbReference type="SAM" id="Phobius"/>
    </source>
</evidence>
<feature type="non-terminal residue" evidence="2">
    <location>
        <position position="26"/>
    </location>
</feature>
<accession>A0A392SR42</accession>
<keyword evidence="1" id="KW-1133">Transmembrane helix</keyword>
<name>A0A392SR42_9FABA</name>
<dbReference type="AlphaFoldDB" id="A0A392SR42"/>
<reference evidence="2 3" key="1">
    <citation type="journal article" date="2018" name="Front. Plant Sci.">
        <title>Red Clover (Trifolium pratense) and Zigzag Clover (T. medium) - A Picture of Genomic Similarities and Differences.</title>
        <authorList>
            <person name="Dluhosova J."/>
            <person name="Istvanek J."/>
            <person name="Nedelnik J."/>
            <person name="Repkova J."/>
        </authorList>
    </citation>
    <scope>NUCLEOTIDE SEQUENCE [LARGE SCALE GENOMIC DNA]</scope>
    <source>
        <strain evidence="3">cv. 10/8</strain>
        <tissue evidence="2">Leaf</tissue>
    </source>
</reference>
<dbReference type="EMBL" id="LXQA010427777">
    <property type="protein sequence ID" value="MCI51159.1"/>
    <property type="molecule type" value="Genomic_DNA"/>
</dbReference>
<proteinExistence type="predicted"/>
<comment type="caution">
    <text evidence="2">The sequence shown here is derived from an EMBL/GenBank/DDBJ whole genome shotgun (WGS) entry which is preliminary data.</text>
</comment>
<feature type="transmembrane region" description="Helical" evidence="1">
    <location>
        <begin position="6"/>
        <end position="25"/>
    </location>
</feature>
<keyword evidence="3" id="KW-1185">Reference proteome</keyword>
<sequence>MASMPFSMGGGVVFGLLFCFGSIFLA</sequence>
<dbReference type="Proteomes" id="UP000265520">
    <property type="component" value="Unassembled WGS sequence"/>
</dbReference>